<comment type="similarity">
    <text evidence="2">Belongs to the SNU66/SART1 family.</text>
</comment>
<accession>A0A0V0QRL4</accession>
<protein>
    <recommendedName>
        <fullName evidence="7">SART-1 protein</fullName>
    </recommendedName>
</protein>
<dbReference type="GO" id="GO:0046540">
    <property type="term" value="C:U4/U6 x U5 tri-snRNP complex"/>
    <property type="evidence" value="ECO:0007669"/>
    <property type="project" value="TreeGrafter"/>
</dbReference>
<dbReference type="GO" id="GO:0000481">
    <property type="term" value="P:maturation of 5S rRNA"/>
    <property type="evidence" value="ECO:0007669"/>
    <property type="project" value="TreeGrafter"/>
</dbReference>
<dbReference type="GO" id="GO:0045292">
    <property type="term" value="P:mRNA cis splicing, via spliceosome"/>
    <property type="evidence" value="ECO:0007669"/>
    <property type="project" value="TreeGrafter"/>
</dbReference>
<dbReference type="OrthoDB" id="303765at2759"/>
<feature type="compositionally biased region" description="Basic and acidic residues" evidence="4">
    <location>
        <begin position="262"/>
        <end position="283"/>
    </location>
</feature>
<evidence type="ECO:0000256" key="2">
    <source>
        <dbReference type="ARBA" id="ARBA00006076"/>
    </source>
</evidence>
<feature type="compositionally biased region" description="Basic and acidic residues" evidence="4">
    <location>
        <begin position="188"/>
        <end position="198"/>
    </location>
</feature>
<name>A0A0V0QRL4_PSEPJ</name>
<feature type="compositionally biased region" description="Basic and acidic residues" evidence="4">
    <location>
        <begin position="205"/>
        <end position="218"/>
    </location>
</feature>
<dbReference type="InterPro" id="IPR005011">
    <property type="entry name" value="SNU66/SART1"/>
</dbReference>
<dbReference type="EMBL" id="LDAU01000110">
    <property type="protein sequence ID" value="KRX04931.1"/>
    <property type="molecule type" value="Genomic_DNA"/>
</dbReference>
<evidence type="ECO:0000256" key="4">
    <source>
        <dbReference type="SAM" id="MobiDB-lite"/>
    </source>
</evidence>
<dbReference type="PANTHER" id="PTHR14152">
    <property type="entry name" value="SQUAMOUS CELL CARCINOMA ANTIGEN RECOGNISED BY CYTOTOXIC T LYMPHOCYTES"/>
    <property type="match status" value="1"/>
</dbReference>
<comment type="caution">
    <text evidence="5">The sequence shown here is derived from an EMBL/GenBank/DDBJ whole genome shotgun (WGS) entry which is preliminary data.</text>
</comment>
<dbReference type="FunCoup" id="A0A0V0QRL4">
    <property type="interactions" value="224"/>
</dbReference>
<feature type="region of interest" description="Disordered" evidence="4">
    <location>
        <begin position="184"/>
        <end position="218"/>
    </location>
</feature>
<dbReference type="Proteomes" id="UP000054937">
    <property type="component" value="Unassembled WGS sequence"/>
</dbReference>
<keyword evidence="6" id="KW-1185">Reference proteome</keyword>
<reference evidence="5 6" key="1">
    <citation type="journal article" date="2015" name="Sci. Rep.">
        <title>Genome of the facultative scuticociliatosis pathogen Pseudocohnilembus persalinus provides insight into its virulence through horizontal gene transfer.</title>
        <authorList>
            <person name="Xiong J."/>
            <person name="Wang G."/>
            <person name="Cheng J."/>
            <person name="Tian M."/>
            <person name="Pan X."/>
            <person name="Warren A."/>
            <person name="Jiang C."/>
            <person name="Yuan D."/>
            <person name="Miao W."/>
        </authorList>
    </citation>
    <scope>NUCLEOTIDE SEQUENCE [LARGE SCALE GENOMIC DNA]</scope>
    <source>
        <strain evidence="5">36N120E</strain>
    </source>
</reference>
<evidence type="ECO:0000256" key="3">
    <source>
        <dbReference type="ARBA" id="ARBA00023242"/>
    </source>
</evidence>
<gene>
    <name evidence="5" type="ORF">PPERSA_06565</name>
</gene>
<dbReference type="InParanoid" id="A0A0V0QRL4"/>
<comment type="subcellular location">
    <subcellularLocation>
        <location evidence="1">Nucleus</location>
    </subcellularLocation>
</comment>
<evidence type="ECO:0000256" key="1">
    <source>
        <dbReference type="ARBA" id="ARBA00004123"/>
    </source>
</evidence>
<evidence type="ECO:0008006" key="7">
    <source>
        <dbReference type="Google" id="ProtNLM"/>
    </source>
</evidence>
<evidence type="ECO:0000313" key="6">
    <source>
        <dbReference type="Proteomes" id="UP000054937"/>
    </source>
</evidence>
<dbReference type="Pfam" id="PF03343">
    <property type="entry name" value="SART-1"/>
    <property type="match status" value="2"/>
</dbReference>
<sequence length="556" mass="65706">MSKGMRVNHDLQDIREGEEIILTLKDQNILDENGEFIDEDILENRELAEKDRREFLNKQSAKEAKNLSLEEKYNEFEKGNILSKYDKVEQKKDGFKLTDDGELMPDTKLQLEQIKKKLKMNPNANILSADGYNKSHNVIAREYEEETEEQKNRKKKGFQKRIKKMEKKQKTKLVDFLEENVDNQQEGDLNHMENHGNREQQAAVRKKENLQEELEDKKKRIDNYESAINEANEQARLAQQKWEIEDDTEQQLLMSIENQRKYQLEKEKEKEKERDEESKKYKNESQVLELLQENEEKEKEYQRAKELQAQKIQDSKIAAPKKKLKKNQEYVHEMSLNQEFLKTVDTKKAADNQIKMEQKQTSSLNETKNGTTSIVQVSLPSERQIGRYKRQEELDAQVPDMSVALSAEEIEKLKEENNFLFEKKQGLGLADTLRSLRERGALLESNYDFRGRNLDEKPYEERVTLLEKQQGKNQDDGGIKLEHRDATGRLMTKKEAFRYQCHIFHGQGPSKKTLEKKLRQEIQRETIRQKTSNQDTILMQKFRQQQKSSQNPYVKL</sequence>
<keyword evidence="3" id="KW-0539">Nucleus</keyword>
<dbReference type="PANTHER" id="PTHR14152:SF5">
    <property type="entry name" value="U4_U6.U5 TRI-SNRNP-ASSOCIATED PROTEIN 1"/>
    <property type="match status" value="1"/>
</dbReference>
<dbReference type="OMA" id="KRRDYTG"/>
<organism evidence="5 6">
    <name type="scientific">Pseudocohnilembus persalinus</name>
    <name type="common">Ciliate</name>
    <dbReference type="NCBI Taxonomy" id="266149"/>
    <lineage>
        <taxon>Eukaryota</taxon>
        <taxon>Sar</taxon>
        <taxon>Alveolata</taxon>
        <taxon>Ciliophora</taxon>
        <taxon>Intramacronucleata</taxon>
        <taxon>Oligohymenophorea</taxon>
        <taxon>Scuticociliatia</taxon>
        <taxon>Philasterida</taxon>
        <taxon>Pseudocohnilembidae</taxon>
        <taxon>Pseudocohnilembus</taxon>
    </lineage>
</organism>
<evidence type="ECO:0000313" key="5">
    <source>
        <dbReference type="EMBL" id="KRX04931.1"/>
    </source>
</evidence>
<dbReference type="AlphaFoldDB" id="A0A0V0QRL4"/>
<proteinExistence type="inferred from homology"/>
<feature type="region of interest" description="Disordered" evidence="4">
    <location>
        <begin position="262"/>
        <end position="288"/>
    </location>
</feature>